<evidence type="ECO:0008006" key="3">
    <source>
        <dbReference type="Google" id="ProtNLM"/>
    </source>
</evidence>
<proteinExistence type="predicted"/>
<sequence>MKRQHIFLALSRPRSGREDEFHQWYDSHHLQDVVDLCPGFERGFRAWATDDRPVGDLLQWPSLAIYELRENDVAAIHRDVTRNAKDFTPSNGVFEDDHVAWVYSPVDGDAPAPDIFGDATRNRDGTHTLLAFGNDLPNKRSIVHDGIDLNVDLLEANADQRGGITLPWRQLAKVSFRDADPEAVAGAFGAQFFPEAMRIYRQIGPIALGGSADTPSERNAE</sequence>
<dbReference type="AlphaFoldDB" id="A0A842HXY6"/>
<name>A0A842HXY6_9SPHN</name>
<accession>A0A842HXY6</accession>
<reference evidence="1 2" key="1">
    <citation type="submission" date="2020-08" db="EMBL/GenBank/DDBJ databases">
        <title>Draft genome sequence of Parasphingopyxis sp. GrpM-11.</title>
        <authorList>
            <person name="Oh J."/>
            <person name="Roh D.-H."/>
        </authorList>
    </citation>
    <scope>NUCLEOTIDE SEQUENCE [LARGE SCALE GENOMIC DNA]</scope>
    <source>
        <strain evidence="1 2">GrpM-11</strain>
    </source>
</reference>
<evidence type="ECO:0000313" key="2">
    <source>
        <dbReference type="Proteomes" id="UP000564378"/>
    </source>
</evidence>
<dbReference type="EMBL" id="JACJVJ010000001">
    <property type="protein sequence ID" value="MBC2777189.1"/>
    <property type="molecule type" value="Genomic_DNA"/>
</dbReference>
<evidence type="ECO:0000313" key="1">
    <source>
        <dbReference type="EMBL" id="MBC2777189.1"/>
    </source>
</evidence>
<protein>
    <recommendedName>
        <fullName evidence="3">EthD domain-containing protein</fullName>
    </recommendedName>
</protein>
<comment type="caution">
    <text evidence="1">The sequence shown here is derived from an EMBL/GenBank/DDBJ whole genome shotgun (WGS) entry which is preliminary data.</text>
</comment>
<dbReference type="Proteomes" id="UP000564378">
    <property type="component" value="Unassembled WGS sequence"/>
</dbReference>
<keyword evidence="2" id="KW-1185">Reference proteome</keyword>
<organism evidence="1 2">
    <name type="scientific">Parasphingopyxis marina</name>
    <dbReference type="NCBI Taxonomy" id="2761622"/>
    <lineage>
        <taxon>Bacteria</taxon>
        <taxon>Pseudomonadati</taxon>
        <taxon>Pseudomonadota</taxon>
        <taxon>Alphaproteobacteria</taxon>
        <taxon>Sphingomonadales</taxon>
        <taxon>Sphingomonadaceae</taxon>
        <taxon>Parasphingopyxis</taxon>
    </lineage>
</organism>
<gene>
    <name evidence="1" type="ORF">H6P80_06095</name>
</gene>
<dbReference type="RefSeq" id="WP_185800414.1">
    <property type="nucleotide sequence ID" value="NZ_JACJVJ010000001.1"/>
</dbReference>